<gene>
    <name evidence="2" type="primary">LOC111084514</name>
</gene>
<protein>
    <submittedName>
        <fullName evidence="2">Uncharacterized protein LOC111084514</fullName>
    </submittedName>
</protein>
<reference evidence="2" key="1">
    <citation type="submission" date="2025-08" db="UniProtKB">
        <authorList>
            <consortium name="RefSeq"/>
        </authorList>
    </citation>
    <scope>IDENTIFICATION</scope>
    <source>
        <tissue evidence="2">Muscle</tissue>
    </source>
</reference>
<keyword evidence="1" id="KW-1185">Reference proteome</keyword>
<accession>A0ABM1RZW5</accession>
<name>A0ABM1RZW5_LIMPO</name>
<dbReference type="PANTHER" id="PTHR22255:SF9">
    <property type="entry name" value="LP06548P"/>
    <property type="match status" value="1"/>
</dbReference>
<sequence length="110" mass="12729">VYDNLSDSYLMSQSADATCDGLVSPREGYRVMRLTKIKHSDLGCQFPEWITSHRYWHTLDYRRSFVFSQETSSFHINQLNPDYPDTRITCVKEVRHSLNTTVVVAYSTSG</sequence>
<feature type="non-terminal residue" evidence="2">
    <location>
        <position position="110"/>
    </location>
</feature>
<dbReference type="GeneID" id="111084514"/>
<proteinExistence type="predicted"/>
<dbReference type="RefSeq" id="XP_022236920.1">
    <property type="nucleotide sequence ID" value="XM_022381212.1"/>
</dbReference>
<feature type="non-terminal residue" evidence="2">
    <location>
        <position position="1"/>
    </location>
</feature>
<dbReference type="PANTHER" id="PTHR22255">
    <property type="entry name" value="LP06548P"/>
    <property type="match status" value="1"/>
</dbReference>
<dbReference type="Proteomes" id="UP000694941">
    <property type="component" value="Unplaced"/>
</dbReference>
<organism evidence="1 2">
    <name type="scientific">Limulus polyphemus</name>
    <name type="common">Atlantic horseshoe crab</name>
    <dbReference type="NCBI Taxonomy" id="6850"/>
    <lineage>
        <taxon>Eukaryota</taxon>
        <taxon>Metazoa</taxon>
        <taxon>Ecdysozoa</taxon>
        <taxon>Arthropoda</taxon>
        <taxon>Chelicerata</taxon>
        <taxon>Merostomata</taxon>
        <taxon>Xiphosura</taxon>
        <taxon>Limulidae</taxon>
        <taxon>Limulus</taxon>
    </lineage>
</organism>
<evidence type="ECO:0000313" key="2">
    <source>
        <dbReference type="RefSeq" id="XP_022236920.1"/>
    </source>
</evidence>
<evidence type="ECO:0000313" key="1">
    <source>
        <dbReference type="Proteomes" id="UP000694941"/>
    </source>
</evidence>